<evidence type="ECO:0000256" key="2">
    <source>
        <dbReference type="ARBA" id="ARBA00022448"/>
    </source>
</evidence>
<evidence type="ECO:0000313" key="11">
    <source>
        <dbReference type="Proteomes" id="UP000238308"/>
    </source>
</evidence>
<evidence type="ECO:0000313" key="10">
    <source>
        <dbReference type="EMBL" id="PRZ01147.1"/>
    </source>
</evidence>
<proteinExistence type="inferred from homology"/>
<keyword evidence="2" id="KW-0813">Transport</keyword>
<dbReference type="PANTHER" id="PTHR11795:SF445">
    <property type="entry name" value="AMINO ACID ABC TRANSPORTER PERMEASE PROTEIN"/>
    <property type="match status" value="1"/>
</dbReference>
<name>A0A2T0XQG8_9BURK</name>
<keyword evidence="11" id="KW-1185">Reference proteome</keyword>
<dbReference type="Pfam" id="PF02653">
    <property type="entry name" value="BPD_transp_2"/>
    <property type="match status" value="1"/>
</dbReference>
<dbReference type="RefSeq" id="WP_106226105.1">
    <property type="nucleotide sequence ID" value="NZ_PVTV01000002.1"/>
</dbReference>
<keyword evidence="4 9" id="KW-0812">Transmembrane</keyword>
<protein>
    <submittedName>
        <fullName evidence="10">Amino acid/amide ABC transporter membrane protein 1 (HAAT family)</fullName>
    </submittedName>
</protein>
<comment type="caution">
    <text evidence="10">The sequence shown here is derived from an EMBL/GenBank/DDBJ whole genome shotgun (WGS) entry which is preliminary data.</text>
</comment>
<dbReference type="AlphaFoldDB" id="A0A2T0XQG8"/>
<dbReference type="InterPro" id="IPR052157">
    <property type="entry name" value="BCAA_transport_permease"/>
</dbReference>
<evidence type="ECO:0000256" key="1">
    <source>
        <dbReference type="ARBA" id="ARBA00004651"/>
    </source>
</evidence>
<evidence type="ECO:0000256" key="7">
    <source>
        <dbReference type="ARBA" id="ARBA00023136"/>
    </source>
</evidence>
<keyword evidence="3" id="KW-1003">Cell membrane</keyword>
<dbReference type="GO" id="GO:0006865">
    <property type="term" value="P:amino acid transport"/>
    <property type="evidence" value="ECO:0007669"/>
    <property type="project" value="UniProtKB-KW"/>
</dbReference>
<feature type="transmembrane region" description="Helical" evidence="9">
    <location>
        <begin position="136"/>
        <end position="160"/>
    </location>
</feature>
<dbReference type="OrthoDB" id="25113at2"/>
<feature type="transmembrane region" description="Helical" evidence="9">
    <location>
        <begin position="239"/>
        <end position="260"/>
    </location>
</feature>
<feature type="transmembrane region" description="Helical" evidence="9">
    <location>
        <begin position="6"/>
        <end position="28"/>
    </location>
</feature>
<feature type="transmembrane region" description="Helical" evidence="9">
    <location>
        <begin position="189"/>
        <end position="208"/>
    </location>
</feature>
<evidence type="ECO:0000256" key="5">
    <source>
        <dbReference type="ARBA" id="ARBA00022970"/>
    </source>
</evidence>
<feature type="transmembrane region" description="Helical" evidence="9">
    <location>
        <begin position="60"/>
        <end position="84"/>
    </location>
</feature>
<keyword evidence="6 9" id="KW-1133">Transmembrane helix</keyword>
<reference evidence="10 11" key="1">
    <citation type="submission" date="2018-03" db="EMBL/GenBank/DDBJ databases">
        <title>Genomic Encyclopedia of Type Strains, Phase III (KMG-III): the genomes of soil and plant-associated and newly described type strains.</title>
        <authorList>
            <person name="Whitman W."/>
        </authorList>
    </citation>
    <scope>NUCLEOTIDE SEQUENCE [LARGE SCALE GENOMIC DNA]</scope>
    <source>
        <strain evidence="10 11">MWH-P2sevCIIIb</strain>
    </source>
</reference>
<organism evidence="10 11">
    <name type="scientific">Jezberella montanilacus</name>
    <dbReference type="NCBI Taxonomy" id="323426"/>
    <lineage>
        <taxon>Bacteria</taxon>
        <taxon>Pseudomonadati</taxon>
        <taxon>Pseudomonadota</taxon>
        <taxon>Betaproteobacteria</taxon>
        <taxon>Burkholderiales</taxon>
        <taxon>Alcaligenaceae</taxon>
        <taxon>Jezberella</taxon>
    </lineage>
</organism>
<dbReference type="CDD" id="cd06582">
    <property type="entry name" value="TM_PBP1_LivH_like"/>
    <property type="match status" value="1"/>
</dbReference>
<dbReference type="GO" id="GO:0005886">
    <property type="term" value="C:plasma membrane"/>
    <property type="evidence" value="ECO:0007669"/>
    <property type="project" value="UniProtKB-SubCell"/>
</dbReference>
<dbReference type="Proteomes" id="UP000238308">
    <property type="component" value="Unassembled WGS sequence"/>
</dbReference>
<feature type="transmembrane region" description="Helical" evidence="9">
    <location>
        <begin position="214"/>
        <end position="232"/>
    </location>
</feature>
<evidence type="ECO:0000256" key="4">
    <source>
        <dbReference type="ARBA" id="ARBA00022692"/>
    </source>
</evidence>
<dbReference type="EMBL" id="PVTV01000002">
    <property type="protein sequence ID" value="PRZ01147.1"/>
    <property type="molecule type" value="Genomic_DNA"/>
</dbReference>
<keyword evidence="5" id="KW-0029">Amino-acid transport</keyword>
<gene>
    <name evidence="10" type="ORF">BCM14_0168</name>
</gene>
<comment type="similarity">
    <text evidence="8">Belongs to the binding-protein-dependent transport system permease family. LivHM subfamily.</text>
</comment>
<sequence>MLQQYLSALLTGAGIGSMYGLTALGFYITYTISRTVNFAQGASLMMGAVVAFSLVQTYHWSIWLAIPITLLCCGLWGAVVERIAVAPFVARGSESWLMATVALGLILENVVLFTFGKDSRGMASTLLQINFVLFDVRVNALQLLIPAAGFSIALLLGLFIKSTARGKSLAAIALNPSAARLMGIHTEKYIAFAFALSGVLAGIAGMLIAPLYTVSAGMGTIFGIKAFAAAILGGIDSAWGVMAGGLVLGIIEALLVTTFGSTYAQMFSFGLTILVLTIKPAGLFGRSAVKKI</sequence>
<evidence type="ECO:0000256" key="9">
    <source>
        <dbReference type="SAM" id="Phobius"/>
    </source>
</evidence>
<feature type="transmembrane region" description="Helical" evidence="9">
    <location>
        <begin position="266"/>
        <end position="285"/>
    </location>
</feature>
<dbReference type="GO" id="GO:0022857">
    <property type="term" value="F:transmembrane transporter activity"/>
    <property type="evidence" value="ECO:0007669"/>
    <property type="project" value="InterPro"/>
</dbReference>
<dbReference type="PANTHER" id="PTHR11795">
    <property type="entry name" value="BRANCHED-CHAIN AMINO ACID TRANSPORT SYSTEM PERMEASE PROTEIN LIVH"/>
    <property type="match status" value="1"/>
</dbReference>
<dbReference type="InterPro" id="IPR001851">
    <property type="entry name" value="ABC_transp_permease"/>
</dbReference>
<keyword evidence="7 9" id="KW-0472">Membrane</keyword>
<accession>A0A2T0XQG8</accession>
<evidence type="ECO:0000256" key="6">
    <source>
        <dbReference type="ARBA" id="ARBA00022989"/>
    </source>
</evidence>
<evidence type="ECO:0000256" key="3">
    <source>
        <dbReference type="ARBA" id="ARBA00022475"/>
    </source>
</evidence>
<feature type="transmembrane region" description="Helical" evidence="9">
    <location>
        <begin position="96"/>
        <end position="116"/>
    </location>
</feature>
<comment type="subcellular location">
    <subcellularLocation>
        <location evidence="1">Cell membrane</location>
        <topology evidence="1">Multi-pass membrane protein</topology>
    </subcellularLocation>
</comment>
<evidence type="ECO:0000256" key="8">
    <source>
        <dbReference type="ARBA" id="ARBA00037998"/>
    </source>
</evidence>
<feature type="transmembrane region" description="Helical" evidence="9">
    <location>
        <begin position="35"/>
        <end position="54"/>
    </location>
</feature>